<dbReference type="Gene3D" id="3.90.1580.10">
    <property type="entry name" value="paralog of FGE (formylglycine-generating enzyme)"/>
    <property type="match status" value="1"/>
</dbReference>
<dbReference type="InterPro" id="IPR016187">
    <property type="entry name" value="CTDL_fold"/>
</dbReference>
<dbReference type="InterPro" id="IPR042095">
    <property type="entry name" value="SUMF_sf"/>
</dbReference>
<feature type="domain" description="Sulfatase-modifying factor enzyme-like" evidence="8">
    <location>
        <begin position="781"/>
        <end position="880"/>
    </location>
</feature>
<keyword evidence="1" id="KW-0489">Methyltransferase</keyword>
<comment type="caution">
    <text evidence="11">The sequence shown here is derived from an EMBL/GenBank/DDBJ whole genome shotgun (WGS) entry which is preliminary data.</text>
</comment>
<dbReference type="InterPro" id="IPR017805">
    <property type="entry name" value="SAM_MeTrfase_EasF-type_put"/>
</dbReference>
<accession>A0AAN7CTC4</accession>
<keyword evidence="2" id="KW-0808">Transferase</keyword>
<dbReference type="EMBL" id="MU857645">
    <property type="protein sequence ID" value="KAK4247950.1"/>
    <property type="molecule type" value="Genomic_DNA"/>
</dbReference>
<evidence type="ECO:0000256" key="5">
    <source>
        <dbReference type="ARBA" id="ARBA00023004"/>
    </source>
</evidence>
<dbReference type="PANTHER" id="PTHR43397">
    <property type="entry name" value="ERGOTHIONEINE BIOSYNTHESIS PROTEIN 1"/>
    <property type="match status" value="1"/>
</dbReference>
<dbReference type="Pfam" id="PF10017">
    <property type="entry name" value="Methyltransf_33"/>
    <property type="match status" value="1"/>
</dbReference>
<keyword evidence="3" id="KW-0949">S-adenosyl-L-methionine</keyword>
<feature type="region of interest" description="Disordered" evidence="7">
    <location>
        <begin position="736"/>
        <end position="771"/>
    </location>
</feature>
<feature type="domain" description="DinB-like" evidence="10">
    <location>
        <begin position="395"/>
        <end position="518"/>
    </location>
</feature>
<evidence type="ECO:0000256" key="3">
    <source>
        <dbReference type="ARBA" id="ARBA00022691"/>
    </source>
</evidence>
<feature type="domain" description="Sulfatase-modifying factor enzyme-like" evidence="8">
    <location>
        <begin position="574"/>
        <end position="708"/>
    </location>
</feature>
<evidence type="ECO:0000256" key="6">
    <source>
        <dbReference type="ARBA" id="ARBA00037882"/>
    </source>
</evidence>
<evidence type="ECO:0000256" key="4">
    <source>
        <dbReference type="ARBA" id="ARBA00023002"/>
    </source>
</evidence>
<dbReference type="InterPro" id="IPR024775">
    <property type="entry name" value="DinB-like"/>
</dbReference>
<proteinExistence type="predicted"/>
<dbReference type="InterPro" id="IPR051128">
    <property type="entry name" value="EgtD_Methyltrsf_superfamily"/>
</dbReference>
<dbReference type="Proteomes" id="UP001303647">
    <property type="component" value="Unassembled WGS sequence"/>
</dbReference>
<reference evidence="11" key="2">
    <citation type="submission" date="2023-05" db="EMBL/GenBank/DDBJ databases">
        <authorList>
            <consortium name="Lawrence Berkeley National Laboratory"/>
            <person name="Steindorff A."/>
            <person name="Hensen N."/>
            <person name="Bonometti L."/>
            <person name="Westerberg I."/>
            <person name="Brannstrom I.O."/>
            <person name="Guillou S."/>
            <person name="Cros-Aarteil S."/>
            <person name="Calhoun S."/>
            <person name="Haridas S."/>
            <person name="Kuo A."/>
            <person name="Mondo S."/>
            <person name="Pangilinan J."/>
            <person name="Riley R."/>
            <person name="Labutti K."/>
            <person name="Andreopoulos B."/>
            <person name="Lipzen A."/>
            <person name="Chen C."/>
            <person name="Yanf M."/>
            <person name="Daum C."/>
            <person name="Ng V."/>
            <person name="Clum A."/>
            <person name="Ohm R."/>
            <person name="Martin F."/>
            <person name="Silar P."/>
            <person name="Natvig D."/>
            <person name="Lalanne C."/>
            <person name="Gautier V."/>
            <person name="Ament-Velasquez S.L."/>
            <person name="Kruys A."/>
            <person name="Hutchinson M.I."/>
            <person name="Powell A.J."/>
            <person name="Barry K."/>
            <person name="Miller A.N."/>
            <person name="Grigoriev I.V."/>
            <person name="Debuchy R."/>
            <person name="Gladieux P."/>
            <person name="Thoren M.H."/>
            <person name="Johannesson H."/>
        </authorList>
    </citation>
    <scope>NUCLEOTIDE SEQUENCE</scope>
    <source>
        <strain evidence="11">CBS 359.72</strain>
    </source>
</reference>
<evidence type="ECO:0000256" key="2">
    <source>
        <dbReference type="ARBA" id="ARBA00022679"/>
    </source>
</evidence>
<keyword evidence="12" id="KW-1185">Reference proteome</keyword>
<dbReference type="Pfam" id="PF03781">
    <property type="entry name" value="FGE-sulfatase"/>
    <property type="match status" value="2"/>
</dbReference>
<feature type="compositionally biased region" description="Polar residues" evidence="7">
    <location>
        <begin position="760"/>
        <end position="771"/>
    </location>
</feature>
<evidence type="ECO:0000259" key="8">
    <source>
        <dbReference type="Pfam" id="PF03781"/>
    </source>
</evidence>
<dbReference type="Gene3D" id="3.40.50.150">
    <property type="entry name" value="Vaccinia Virus protein VP39"/>
    <property type="match status" value="1"/>
</dbReference>
<evidence type="ECO:0000259" key="10">
    <source>
        <dbReference type="Pfam" id="PF12867"/>
    </source>
</evidence>
<organism evidence="11 12">
    <name type="scientific">Corynascus novoguineensis</name>
    <dbReference type="NCBI Taxonomy" id="1126955"/>
    <lineage>
        <taxon>Eukaryota</taxon>
        <taxon>Fungi</taxon>
        <taxon>Dikarya</taxon>
        <taxon>Ascomycota</taxon>
        <taxon>Pezizomycotina</taxon>
        <taxon>Sordariomycetes</taxon>
        <taxon>Sordariomycetidae</taxon>
        <taxon>Sordariales</taxon>
        <taxon>Chaetomiaceae</taxon>
        <taxon>Corynascus</taxon>
    </lineage>
</organism>
<feature type="domain" description="Histidine-specific methyltransferase SAM-dependent" evidence="9">
    <location>
        <begin position="54"/>
        <end position="354"/>
    </location>
</feature>
<evidence type="ECO:0000256" key="7">
    <source>
        <dbReference type="SAM" id="MobiDB-lite"/>
    </source>
</evidence>
<dbReference type="AlphaFoldDB" id="A0AAN7CTC4"/>
<reference evidence="11" key="1">
    <citation type="journal article" date="2023" name="Mol. Phylogenet. Evol.">
        <title>Genome-scale phylogeny and comparative genomics of the fungal order Sordariales.</title>
        <authorList>
            <person name="Hensen N."/>
            <person name="Bonometti L."/>
            <person name="Westerberg I."/>
            <person name="Brannstrom I.O."/>
            <person name="Guillou S."/>
            <person name="Cros-Aarteil S."/>
            <person name="Calhoun S."/>
            <person name="Haridas S."/>
            <person name="Kuo A."/>
            <person name="Mondo S."/>
            <person name="Pangilinan J."/>
            <person name="Riley R."/>
            <person name="LaButti K."/>
            <person name="Andreopoulos B."/>
            <person name="Lipzen A."/>
            <person name="Chen C."/>
            <person name="Yan M."/>
            <person name="Daum C."/>
            <person name="Ng V."/>
            <person name="Clum A."/>
            <person name="Steindorff A."/>
            <person name="Ohm R.A."/>
            <person name="Martin F."/>
            <person name="Silar P."/>
            <person name="Natvig D.O."/>
            <person name="Lalanne C."/>
            <person name="Gautier V."/>
            <person name="Ament-Velasquez S.L."/>
            <person name="Kruys A."/>
            <person name="Hutchinson M.I."/>
            <person name="Powell A.J."/>
            <person name="Barry K."/>
            <person name="Miller A.N."/>
            <person name="Grigoriev I.V."/>
            <person name="Debuchy R."/>
            <person name="Gladieux P."/>
            <person name="Hiltunen Thoren M."/>
            <person name="Johannesson H."/>
        </authorList>
    </citation>
    <scope>NUCLEOTIDE SEQUENCE</scope>
    <source>
        <strain evidence="11">CBS 359.72</strain>
    </source>
</reference>
<name>A0AAN7CTC4_9PEZI</name>
<dbReference type="InterPro" id="IPR019257">
    <property type="entry name" value="MeTrfase_dom"/>
</dbReference>
<evidence type="ECO:0000313" key="12">
    <source>
        <dbReference type="Proteomes" id="UP001303647"/>
    </source>
</evidence>
<evidence type="ECO:0000259" key="9">
    <source>
        <dbReference type="Pfam" id="PF10017"/>
    </source>
</evidence>
<dbReference type="GO" id="GO:0032259">
    <property type="term" value="P:methylation"/>
    <property type="evidence" value="ECO:0007669"/>
    <property type="project" value="UniProtKB-KW"/>
</dbReference>
<dbReference type="NCBIfam" id="TIGR03439">
    <property type="entry name" value="methyl_EasF"/>
    <property type="match status" value="1"/>
</dbReference>
<dbReference type="PANTHER" id="PTHR43397:SF1">
    <property type="entry name" value="ERGOTHIONEINE BIOSYNTHESIS PROTEIN 1"/>
    <property type="match status" value="1"/>
</dbReference>
<keyword evidence="4" id="KW-0560">Oxidoreductase</keyword>
<gene>
    <name evidence="11" type="ORF">C7999DRAFT_14104</name>
</gene>
<protein>
    <submittedName>
        <fullName evidence="11">C-type lectin protein</fullName>
    </submittedName>
</protein>
<evidence type="ECO:0000256" key="1">
    <source>
        <dbReference type="ARBA" id="ARBA00022603"/>
    </source>
</evidence>
<dbReference type="InterPro" id="IPR005532">
    <property type="entry name" value="SUMF_dom"/>
</dbReference>
<evidence type="ECO:0000313" key="11">
    <source>
        <dbReference type="EMBL" id="KAK4247950.1"/>
    </source>
</evidence>
<dbReference type="GO" id="GO:0008168">
    <property type="term" value="F:methyltransferase activity"/>
    <property type="evidence" value="ECO:0007669"/>
    <property type="project" value="UniProtKB-KW"/>
</dbReference>
<keyword evidence="5" id="KW-0408">Iron</keyword>
<comment type="pathway">
    <text evidence="6">Amino-acid biosynthesis; ergothioneine biosynthesis.</text>
</comment>
<dbReference type="Pfam" id="PF12867">
    <property type="entry name" value="DinB_2"/>
    <property type="match status" value="1"/>
</dbReference>
<sequence length="883" mass="99140">MPTTHETPVMPQSTIARLGAIKEKKGVPHLKTGAVTGLDIIDIRHAAVEINLKTEVLAQFRATDGPRKLPTLLLYDERGLQLFEKITYLDEYYLTNDEIAVLRSFAADIVKNIPSGTMVIELGSGNLRKVNLLLQALEDAAKDIDYYALDLSQQELERTLAQLPPYKHVRAHGLLGTYDDGQIWLRDPAIASRQKCILSLGSSVGNFDRRDAAAFLKSFADVLGPDDTMLIGLDACDDPAKVYHAYNDKEGLTHEFILNGLRHANRVLGENAFVEKDWRVIGEYVYDAQGGRHQAFYAPMRHTIVMGERIQPHERIQVEQSLKYSAAEAEELWKLAGMTEIAQWRHLKEYGLHMLARPKMAFSLIPSVYARTALPSLRDWEGLWAAWDIVTRDMLPPEEILEKPIKLRNACIFYLGHIPTFLDIQLTKTTKQPPTDPAHYYSIFERGIDPDVDNPELCHAHSEIPDEWPPVAEIQAYQGRVRARLQSLYEGGIDAIPRQVGRAIWVGFEHEAMHLETLLYMMLQSDRTRPPPLVPVPNFEELAAKARSERVPNEWFNIPEQEVVIGLDDPEDGTDPHAPYGWDNEKPLRRVKVHAFQAKGRPISNEEYARYMYNTRTSKIPASWAQTSGGLEKATEETKVAEANGHVNGQGHANGVTLPESFLDDKAVRTVYGLVPLKHALDWPVFASYDELASCAAWMGGRIPTFEEARSVYMHAEALKKKQAEKQLSQTVPAVNGHLTNNGVEISPPATPPGSTTASLESDATDGSPSQEELFIDLGSANVGFQHWHPTPVTSRGNQLGGQSDTGGVWEWTSSVLRPWNGFEPMPLYPGYTADFFDEKHNMVLGGSWATHPRIAGRRSFVNWYQRNYPYAWIGARLVRDVE</sequence>
<dbReference type="InterPro" id="IPR029063">
    <property type="entry name" value="SAM-dependent_MTases_sf"/>
</dbReference>
<dbReference type="SUPFAM" id="SSF56436">
    <property type="entry name" value="C-type lectin-like"/>
    <property type="match status" value="1"/>
</dbReference>